<protein>
    <recommendedName>
        <fullName evidence="4">Lipoprotein</fullName>
    </recommendedName>
</protein>
<feature type="region of interest" description="Disordered" evidence="1">
    <location>
        <begin position="1"/>
        <end position="49"/>
    </location>
</feature>
<name>A0A0N0GZ96_9ACTN</name>
<sequence length="145" mass="14607">MLLSGCGSSGDKGSDSAPSKAPESGPSTPGGGDKAPGGKAFEGPWKAGSADSPLVLVVSHGTVAFAEGHKTACMGKVQEMGGTAMAVLTCSKGDDSRTMGTLRPGSDGKTMTVEWKNGPTEKYTKVTDGSVKVPDMPKMPDMPSS</sequence>
<dbReference type="Proteomes" id="UP000037982">
    <property type="component" value="Unassembled WGS sequence"/>
</dbReference>
<feature type="compositionally biased region" description="Low complexity" evidence="1">
    <location>
        <begin position="131"/>
        <end position="145"/>
    </location>
</feature>
<evidence type="ECO:0000313" key="3">
    <source>
        <dbReference type="Proteomes" id="UP000037982"/>
    </source>
</evidence>
<dbReference type="PATRIC" id="fig|66876.3.peg.4463"/>
<reference evidence="3" key="1">
    <citation type="submission" date="2015-07" db="EMBL/GenBank/DDBJ databases">
        <authorList>
            <person name="Ju K.-S."/>
            <person name="Doroghazi J.R."/>
            <person name="Metcalf W.W."/>
        </authorList>
    </citation>
    <scope>NUCLEOTIDE SEQUENCE [LARGE SCALE GENOMIC DNA]</scope>
    <source>
        <strain evidence="3">NRRL ISP-5002</strain>
    </source>
</reference>
<feature type="compositionally biased region" description="Low complexity" evidence="1">
    <location>
        <begin position="1"/>
        <end position="11"/>
    </location>
</feature>
<gene>
    <name evidence="2" type="ORF">ADL29_20310</name>
</gene>
<accession>A0A0N0GZ96</accession>
<dbReference type="AlphaFoldDB" id="A0A0N0GZ96"/>
<evidence type="ECO:0000256" key="1">
    <source>
        <dbReference type="SAM" id="MobiDB-lite"/>
    </source>
</evidence>
<comment type="caution">
    <text evidence="2">The sequence shown here is derived from an EMBL/GenBank/DDBJ whole genome shotgun (WGS) entry which is preliminary data.</text>
</comment>
<feature type="region of interest" description="Disordered" evidence="1">
    <location>
        <begin position="93"/>
        <end position="145"/>
    </location>
</feature>
<keyword evidence="3" id="KW-1185">Reference proteome</keyword>
<evidence type="ECO:0000313" key="2">
    <source>
        <dbReference type="EMBL" id="KPC62300.1"/>
    </source>
</evidence>
<proteinExistence type="predicted"/>
<evidence type="ECO:0008006" key="4">
    <source>
        <dbReference type="Google" id="ProtNLM"/>
    </source>
</evidence>
<dbReference type="EMBL" id="LGKG01000141">
    <property type="protein sequence ID" value="KPC62300.1"/>
    <property type="molecule type" value="Genomic_DNA"/>
</dbReference>
<organism evidence="2 3">
    <name type="scientific">Streptomyces chattanoogensis</name>
    <dbReference type="NCBI Taxonomy" id="66876"/>
    <lineage>
        <taxon>Bacteria</taxon>
        <taxon>Bacillati</taxon>
        <taxon>Actinomycetota</taxon>
        <taxon>Actinomycetes</taxon>
        <taxon>Kitasatosporales</taxon>
        <taxon>Streptomycetaceae</taxon>
        <taxon>Streptomyces</taxon>
    </lineage>
</organism>